<proteinExistence type="predicted"/>
<dbReference type="PANTHER" id="PTHR34413">
    <property type="entry name" value="PROPHAGE TAIL FIBER ASSEMBLY PROTEIN HOMOLOG TFAE-RELATED-RELATED"/>
    <property type="match status" value="1"/>
</dbReference>
<dbReference type="AlphaFoldDB" id="A0AAI9DCC9"/>
<comment type="caution">
    <text evidence="1">The sequence shown here is derived from an EMBL/GenBank/DDBJ whole genome shotgun (WGS) entry which is preliminary data.</text>
</comment>
<reference evidence="1" key="1">
    <citation type="submission" date="2024-02" db="EMBL/GenBank/DDBJ databases">
        <authorList>
            <consortium name="Clinical and Environmental Microbiology Branch: Whole genome sequencing antimicrobial resistance pathogens in the healthcare setting"/>
        </authorList>
    </citation>
    <scope>NUCLEOTIDE SEQUENCE</scope>
    <source>
        <strain evidence="1">2021GO-0154</strain>
    </source>
</reference>
<organism evidence="1">
    <name type="scientific">Providencia stuartii</name>
    <dbReference type="NCBI Taxonomy" id="588"/>
    <lineage>
        <taxon>Bacteria</taxon>
        <taxon>Pseudomonadati</taxon>
        <taxon>Pseudomonadota</taxon>
        <taxon>Gammaproteobacteria</taxon>
        <taxon>Enterobacterales</taxon>
        <taxon>Morganellaceae</taxon>
        <taxon>Providencia</taxon>
    </lineage>
</organism>
<accession>A0AAI9DCC9</accession>
<protein>
    <submittedName>
        <fullName evidence="1">Tail fiber assembly protein</fullName>
    </submittedName>
</protein>
<dbReference type="EMBL" id="ABMABF030000006">
    <property type="protein sequence ID" value="EMJ5134504.1"/>
    <property type="molecule type" value="Genomic_DNA"/>
</dbReference>
<dbReference type="Pfam" id="PF02413">
    <property type="entry name" value="Caudo_TAP"/>
    <property type="match status" value="1"/>
</dbReference>
<sequence length="208" mass="23283">MNKYNLEITQGKIGQDGYVSQTGWVKTYYINEATREYMGATMEHITIGGGLPAGAYLDAPELPEKQDIAIVRSADELSWLHVIDHSGKTAYSTETRQPTEIDFIGDLPDTLTLLEPKTEFDKWDGKQWVTDTDAQKVALVAEADNEKAQRLNEANGTITYLQEAADVDLATESETAALQEWKKYRVLLNRVDTSTAPDIDWPEKPVTQ</sequence>
<evidence type="ECO:0000313" key="1">
    <source>
        <dbReference type="EMBL" id="EMJ5134504.1"/>
    </source>
</evidence>
<gene>
    <name evidence="1" type="ORF">RG298_002239</name>
</gene>
<dbReference type="PANTHER" id="PTHR34413:SF2">
    <property type="entry name" value="PROPHAGE TAIL FIBER ASSEMBLY PROTEIN HOMOLOG TFAE-RELATED"/>
    <property type="match status" value="1"/>
</dbReference>
<dbReference type="InterPro" id="IPR003458">
    <property type="entry name" value="Phage_T4_Gp38_tail_assem"/>
</dbReference>
<name>A0AAI9DCC9_PROST</name>
<dbReference type="InterPro" id="IPR051220">
    <property type="entry name" value="TFA_Chaperone"/>
</dbReference>